<dbReference type="EMBL" id="MU858049">
    <property type="protein sequence ID" value="KAK4219163.1"/>
    <property type="molecule type" value="Genomic_DNA"/>
</dbReference>
<evidence type="ECO:0000313" key="2">
    <source>
        <dbReference type="Proteomes" id="UP001301769"/>
    </source>
</evidence>
<dbReference type="AlphaFoldDB" id="A0AAN6YIN9"/>
<reference evidence="1" key="2">
    <citation type="submission" date="2023-05" db="EMBL/GenBank/DDBJ databases">
        <authorList>
            <consortium name="Lawrence Berkeley National Laboratory"/>
            <person name="Steindorff A."/>
            <person name="Hensen N."/>
            <person name="Bonometti L."/>
            <person name="Westerberg I."/>
            <person name="Brannstrom I.O."/>
            <person name="Guillou S."/>
            <person name="Cros-Aarteil S."/>
            <person name="Calhoun S."/>
            <person name="Haridas S."/>
            <person name="Kuo A."/>
            <person name="Mondo S."/>
            <person name="Pangilinan J."/>
            <person name="Riley R."/>
            <person name="Labutti K."/>
            <person name="Andreopoulos B."/>
            <person name="Lipzen A."/>
            <person name="Chen C."/>
            <person name="Yanf M."/>
            <person name="Daum C."/>
            <person name="Ng V."/>
            <person name="Clum A."/>
            <person name="Ohm R."/>
            <person name="Martin F."/>
            <person name="Silar P."/>
            <person name="Natvig D."/>
            <person name="Lalanne C."/>
            <person name="Gautier V."/>
            <person name="Ament-Velasquez S.L."/>
            <person name="Kruys A."/>
            <person name="Hutchinson M.I."/>
            <person name="Powell A.J."/>
            <person name="Barry K."/>
            <person name="Miller A.N."/>
            <person name="Grigoriev I.V."/>
            <person name="Debuchy R."/>
            <person name="Gladieux P."/>
            <person name="Thoren M.H."/>
            <person name="Johannesson H."/>
        </authorList>
    </citation>
    <scope>NUCLEOTIDE SEQUENCE</scope>
    <source>
        <strain evidence="1">PSN293</strain>
    </source>
</reference>
<keyword evidence="2" id="KW-1185">Reference proteome</keyword>
<name>A0AAN6YIN9_9PEZI</name>
<sequence>MYPDLLWIFVSCSGIGTQPRKVSFLLVPHDKDNSSLPHTVEKSGVNSRVDPKLNRIDYPLLRPNRALNMCSLAIQSPSVSLRNIFLLPFPYLVIGPKVRLFVYPAQPFVQISSVRQASQTFRINPGTQDQDQIACLYAQRISMKKKKKKDRITSCLFFSRTILVACPVCAYSKPSSSFHHPWRLSNPSPSFFSSLPSFSFHVIIHILVRLLSVSPIFFRCGRQSIRSVGLFHPLPLYRLIAQTKNHL</sequence>
<reference evidence="1" key="1">
    <citation type="journal article" date="2023" name="Mol. Phylogenet. Evol.">
        <title>Genome-scale phylogeny and comparative genomics of the fungal order Sordariales.</title>
        <authorList>
            <person name="Hensen N."/>
            <person name="Bonometti L."/>
            <person name="Westerberg I."/>
            <person name="Brannstrom I.O."/>
            <person name="Guillou S."/>
            <person name="Cros-Aarteil S."/>
            <person name="Calhoun S."/>
            <person name="Haridas S."/>
            <person name="Kuo A."/>
            <person name="Mondo S."/>
            <person name="Pangilinan J."/>
            <person name="Riley R."/>
            <person name="LaButti K."/>
            <person name="Andreopoulos B."/>
            <person name="Lipzen A."/>
            <person name="Chen C."/>
            <person name="Yan M."/>
            <person name="Daum C."/>
            <person name="Ng V."/>
            <person name="Clum A."/>
            <person name="Steindorff A."/>
            <person name="Ohm R.A."/>
            <person name="Martin F."/>
            <person name="Silar P."/>
            <person name="Natvig D.O."/>
            <person name="Lalanne C."/>
            <person name="Gautier V."/>
            <person name="Ament-Velasquez S.L."/>
            <person name="Kruys A."/>
            <person name="Hutchinson M.I."/>
            <person name="Powell A.J."/>
            <person name="Barry K."/>
            <person name="Miller A.N."/>
            <person name="Grigoriev I.V."/>
            <person name="Debuchy R."/>
            <person name="Gladieux P."/>
            <person name="Hiltunen Thoren M."/>
            <person name="Johannesson H."/>
        </authorList>
    </citation>
    <scope>NUCLEOTIDE SEQUENCE</scope>
    <source>
        <strain evidence="1">PSN293</strain>
    </source>
</reference>
<gene>
    <name evidence="1" type="ORF">QBC37DRAFT_152294</name>
</gene>
<dbReference type="Proteomes" id="UP001301769">
    <property type="component" value="Unassembled WGS sequence"/>
</dbReference>
<organism evidence="1 2">
    <name type="scientific">Rhypophila decipiens</name>
    <dbReference type="NCBI Taxonomy" id="261697"/>
    <lineage>
        <taxon>Eukaryota</taxon>
        <taxon>Fungi</taxon>
        <taxon>Dikarya</taxon>
        <taxon>Ascomycota</taxon>
        <taxon>Pezizomycotina</taxon>
        <taxon>Sordariomycetes</taxon>
        <taxon>Sordariomycetidae</taxon>
        <taxon>Sordariales</taxon>
        <taxon>Naviculisporaceae</taxon>
        <taxon>Rhypophila</taxon>
    </lineage>
</organism>
<evidence type="ECO:0000313" key="1">
    <source>
        <dbReference type="EMBL" id="KAK4219163.1"/>
    </source>
</evidence>
<accession>A0AAN6YIN9</accession>
<comment type="caution">
    <text evidence="1">The sequence shown here is derived from an EMBL/GenBank/DDBJ whole genome shotgun (WGS) entry which is preliminary data.</text>
</comment>
<proteinExistence type="predicted"/>
<protein>
    <submittedName>
        <fullName evidence="1">Uncharacterized protein</fullName>
    </submittedName>
</protein>